<evidence type="ECO:0000313" key="1">
    <source>
        <dbReference type="EMBL" id="OMO64427.1"/>
    </source>
</evidence>
<gene>
    <name evidence="1" type="ORF">COLO4_32051</name>
</gene>
<dbReference type="AlphaFoldDB" id="A0A1R3H283"/>
<proteinExistence type="predicted"/>
<dbReference type="Proteomes" id="UP000187203">
    <property type="component" value="Unassembled WGS sequence"/>
</dbReference>
<name>A0A1R3H283_9ROSI</name>
<sequence length="93" mass="10505">MAQIDIQMIILTRPPMMMVPIQAIAWSAKSVISLATRLSSVIEARNSLHLRLNPRQTLLIHPQMTRAALIYFFIDSIIVKPFACSILQPCTFP</sequence>
<comment type="caution">
    <text evidence="1">The sequence shown here is derived from an EMBL/GenBank/DDBJ whole genome shotgun (WGS) entry which is preliminary data.</text>
</comment>
<protein>
    <submittedName>
        <fullName evidence="1">Uncharacterized protein</fullName>
    </submittedName>
</protein>
<reference evidence="2" key="1">
    <citation type="submission" date="2013-09" db="EMBL/GenBank/DDBJ databases">
        <title>Corchorus olitorius genome sequencing.</title>
        <authorList>
            <person name="Alam M."/>
            <person name="Haque M.S."/>
            <person name="Islam M.S."/>
            <person name="Emdad E.M."/>
            <person name="Islam M.M."/>
            <person name="Ahmed B."/>
            <person name="Halim A."/>
            <person name="Hossen Q.M.M."/>
            <person name="Hossain M.Z."/>
            <person name="Ahmed R."/>
            <person name="Khan M.M."/>
            <person name="Islam R."/>
            <person name="Rashid M.M."/>
            <person name="Khan S.A."/>
            <person name="Rahman M.S."/>
            <person name="Alam M."/>
            <person name="Yahiya A.S."/>
            <person name="Khan M.S."/>
            <person name="Azam M.S."/>
            <person name="Haque T."/>
            <person name="Lashkar M.Z.H."/>
            <person name="Akhand A.I."/>
            <person name="Morshed G."/>
            <person name="Roy S."/>
            <person name="Uddin K.S."/>
            <person name="Rabeya T."/>
            <person name="Hossain A.S."/>
            <person name="Chowdhury A."/>
            <person name="Snigdha A.R."/>
            <person name="Mortoza M.S."/>
            <person name="Matin S.A."/>
            <person name="Hoque S.M.E."/>
            <person name="Islam M.K."/>
            <person name="Roy D.K."/>
            <person name="Haider R."/>
            <person name="Moosa M.M."/>
            <person name="Elias S.M."/>
            <person name="Hasan A.M."/>
            <person name="Jahan S."/>
            <person name="Shafiuddin M."/>
            <person name="Mahmood N."/>
            <person name="Shommy N.S."/>
        </authorList>
    </citation>
    <scope>NUCLEOTIDE SEQUENCE [LARGE SCALE GENOMIC DNA]</scope>
    <source>
        <strain evidence="2">cv. O-4</strain>
    </source>
</reference>
<keyword evidence="2" id="KW-1185">Reference proteome</keyword>
<evidence type="ECO:0000313" key="2">
    <source>
        <dbReference type="Proteomes" id="UP000187203"/>
    </source>
</evidence>
<dbReference type="EMBL" id="AWUE01020960">
    <property type="protein sequence ID" value="OMO64427.1"/>
    <property type="molecule type" value="Genomic_DNA"/>
</dbReference>
<organism evidence="1 2">
    <name type="scientific">Corchorus olitorius</name>
    <dbReference type="NCBI Taxonomy" id="93759"/>
    <lineage>
        <taxon>Eukaryota</taxon>
        <taxon>Viridiplantae</taxon>
        <taxon>Streptophyta</taxon>
        <taxon>Embryophyta</taxon>
        <taxon>Tracheophyta</taxon>
        <taxon>Spermatophyta</taxon>
        <taxon>Magnoliopsida</taxon>
        <taxon>eudicotyledons</taxon>
        <taxon>Gunneridae</taxon>
        <taxon>Pentapetalae</taxon>
        <taxon>rosids</taxon>
        <taxon>malvids</taxon>
        <taxon>Malvales</taxon>
        <taxon>Malvaceae</taxon>
        <taxon>Grewioideae</taxon>
        <taxon>Apeibeae</taxon>
        <taxon>Corchorus</taxon>
    </lineage>
</organism>
<accession>A0A1R3H283</accession>